<dbReference type="Proteomes" id="UP000828390">
    <property type="component" value="Unassembled WGS sequence"/>
</dbReference>
<sequence>MAKYIRELLLRVTICTSILPVVSRTRFNAGLANQHHICQPSFNFINRFRLYEIGNASSFHLKPNIPSSRIQKVHPAFRLSSFAHIDPLILDAYYTSLLSYPSMQNILMCPQSMKPVNHIDTKHDEFGHNVSNAFDSIHDDGEIVLNLCTT</sequence>
<proteinExistence type="predicted"/>
<gene>
    <name evidence="1" type="ORF">DPMN_175194</name>
</gene>
<reference evidence="1" key="2">
    <citation type="submission" date="2020-11" db="EMBL/GenBank/DDBJ databases">
        <authorList>
            <person name="McCartney M.A."/>
            <person name="Auch B."/>
            <person name="Kono T."/>
            <person name="Mallez S."/>
            <person name="Becker A."/>
            <person name="Gohl D.M."/>
            <person name="Silverstein K.A.T."/>
            <person name="Koren S."/>
            <person name="Bechman K.B."/>
            <person name="Herman A."/>
            <person name="Abrahante J.E."/>
            <person name="Garbe J."/>
        </authorList>
    </citation>
    <scope>NUCLEOTIDE SEQUENCE</scope>
    <source>
        <strain evidence="1">Duluth1</strain>
        <tissue evidence="1">Whole animal</tissue>
    </source>
</reference>
<comment type="caution">
    <text evidence="1">The sequence shown here is derived from an EMBL/GenBank/DDBJ whole genome shotgun (WGS) entry which is preliminary data.</text>
</comment>
<keyword evidence="2" id="KW-1185">Reference proteome</keyword>
<name>A0A9D4IJC1_DREPO</name>
<evidence type="ECO:0000313" key="1">
    <source>
        <dbReference type="EMBL" id="KAH3773823.1"/>
    </source>
</evidence>
<dbReference type="AlphaFoldDB" id="A0A9D4IJC1"/>
<reference evidence="1" key="1">
    <citation type="journal article" date="2019" name="bioRxiv">
        <title>The Genome of the Zebra Mussel, Dreissena polymorpha: A Resource for Invasive Species Research.</title>
        <authorList>
            <person name="McCartney M.A."/>
            <person name="Auch B."/>
            <person name="Kono T."/>
            <person name="Mallez S."/>
            <person name="Zhang Y."/>
            <person name="Obille A."/>
            <person name="Becker A."/>
            <person name="Abrahante J.E."/>
            <person name="Garbe J."/>
            <person name="Badalamenti J.P."/>
            <person name="Herman A."/>
            <person name="Mangelson H."/>
            <person name="Liachko I."/>
            <person name="Sullivan S."/>
            <person name="Sone E.D."/>
            <person name="Koren S."/>
            <person name="Silverstein K.A.T."/>
            <person name="Beckman K.B."/>
            <person name="Gohl D.M."/>
        </authorList>
    </citation>
    <scope>NUCLEOTIDE SEQUENCE</scope>
    <source>
        <strain evidence="1">Duluth1</strain>
        <tissue evidence="1">Whole animal</tissue>
    </source>
</reference>
<dbReference type="EMBL" id="JAIWYP010000009">
    <property type="protein sequence ID" value="KAH3773823.1"/>
    <property type="molecule type" value="Genomic_DNA"/>
</dbReference>
<organism evidence="1 2">
    <name type="scientific">Dreissena polymorpha</name>
    <name type="common">Zebra mussel</name>
    <name type="synonym">Mytilus polymorpha</name>
    <dbReference type="NCBI Taxonomy" id="45954"/>
    <lineage>
        <taxon>Eukaryota</taxon>
        <taxon>Metazoa</taxon>
        <taxon>Spiralia</taxon>
        <taxon>Lophotrochozoa</taxon>
        <taxon>Mollusca</taxon>
        <taxon>Bivalvia</taxon>
        <taxon>Autobranchia</taxon>
        <taxon>Heteroconchia</taxon>
        <taxon>Euheterodonta</taxon>
        <taxon>Imparidentia</taxon>
        <taxon>Neoheterodontei</taxon>
        <taxon>Myida</taxon>
        <taxon>Dreissenoidea</taxon>
        <taxon>Dreissenidae</taxon>
        <taxon>Dreissena</taxon>
    </lineage>
</organism>
<evidence type="ECO:0000313" key="2">
    <source>
        <dbReference type="Proteomes" id="UP000828390"/>
    </source>
</evidence>
<accession>A0A9D4IJC1</accession>
<protein>
    <submittedName>
        <fullName evidence="1">Uncharacterized protein</fullName>
    </submittedName>
</protein>